<reference evidence="1 2" key="1">
    <citation type="submission" date="2020-04" db="EMBL/GenBank/DDBJ databases">
        <title>Luteolibacter sp. G-1-1-1 isolated from soil.</title>
        <authorList>
            <person name="Dahal R.H."/>
        </authorList>
    </citation>
    <scope>NUCLEOTIDE SEQUENCE [LARGE SCALE GENOMIC DNA]</scope>
    <source>
        <strain evidence="1 2">G-1-1-1</strain>
    </source>
</reference>
<dbReference type="KEGG" id="luo:HHL09_16130"/>
<name>A0A858RKX2_9BACT</name>
<proteinExistence type="predicted"/>
<dbReference type="EMBL" id="CP051774">
    <property type="protein sequence ID" value="QJE97251.1"/>
    <property type="molecule type" value="Genomic_DNA"/>
</dbReference>
<evidence type="ECO:0000313" key="2">
    <source>
        <dbReference type="Proteomes" id="UP000501812"/>
    </source>
</evidence>
<organism evidence="1 2">
    <name type="scientific">Luteolibacter luteus</name>
    <dbReference type="NCBI Taxonomy" id="2728835"/>
    <lineage>
        <taxon>Bacteria</taxon>
        <taxon>Pseudomonadati</taxon>
        <taxon>Verrucomicrobiota</taxon>
        <taxon>Verrucomicrobiia</taxon>
        <taxon>Verrucomicrobiales</taxon>
        <taxon>Verrucomicrobiaceae</taxon>
        <taxon>Luteolibacter</taxon>
    </lineage>
</organism>
<evidence type="ECO:0000313" key="1">
    <source>
        <dbReference type="EMBL" id="QJE97251.1"/>
    </source>
</evidence>
<gene>
    <name evidence="1" type="ORF">HHL09_16130</name>
</gene>
<dbReference type="AlphaFoldDB" id="A0A858RKX2"/>
<keyword evidence="2" id="KW-1185">Reference proteome</keyword>
<sequence length="369" mass="40626">MRSSKVAALALALLATGLCGVLLWKRGPREVTAPAEAASREIAEISEIASAEDPIAPLLESLGEEPSDEEVHRSLSELRLALSSMPEEEAIARIRDFLDRGDDRKTGLAFEIARGGKLSGWPSLRTFLLDTLLEIDPAAAAAVSREILSKPTNADEWALALRNVAKGEEREDRAFLLGKTQELIGNPAWQQKPSIGYLNAFDVLVHIEATESTPLLSNFIQMKDRKDLAHAGFLTLDRLVQRQPGSELPRLLADRELQRSRPEMVAQQFARADLRDPEQRKLVKDWLLDPARTATELSAFAGVYPNNNRFVSNNLLTNELAPSGPELAVHDRDALAVVSGWVADPAFAPVKDHLQAMILRLDEFVGGRK</sequence>
<accession>A0A858RKX2</accession>
<protein>
    <submittedName>
        <fullName evidence="1">Uncharacterized protein</fullName>
    </submittedName>
</protein>
<dbReference type="RefSeq" id="WP_169455651.1">
    <property type="nucleotide sequence ID" value="NZ_CP051774.1"/>
</dbReference>
<dbReference type="Proteomes" id="UP000501812">
    <property type="component" value="Chromosome"/>
</dbReference>